<feature type="compositionally biased region" description="Gly residues" evidence="1">
    <location>
        <begin position="42"/>
        <end position="56"/>
    </location>
</feature>
<reference evidence="2 3" key="1">
    <citation type="submission" date="2022-11" db="EMBL/GenBank/DDBJ databases">
        <title>Whole genome sequence of Eschrichtius robustus ER-17-0199.</title>
        <authorList>
            <person name="Bruniche-Olsen A."/>
            <person name="Black A.N."/>
            <person name="Fields C.J."/>
            <person name="Walden K."/>
            <person name="Dewoody J.A."/>
        </authorList>
    </citation>
    <scope>NUCLEOTIDE SEQUENCE [LARGE SCALE GENOMIC DNA]</scope>
    <source>
        <strain evidence="2">ER-17-0199</strain>
        <tissue evidence="2">Blubber</tissue>
    </source>
</reference>
<dbReference type="EMBL" id="JAIQCJ010001134">
    <property type="protein sequence ID" value="KAJ8792216.1"/>
    <property type="molecule type" value="Genomic_DNA"/>
</dbReference>
<protein>
    <submittedName>
        <fullName evidence="2">Uncharacterized protein</fullName>
    </submittedName>
</protein>
<evidence type="ECO:0000313" key="2">
    <source>
        <dbReference type="EMBL" id="KAJ8792216.1"/>
    </source>
</evidence>
<dbReference type="AlphaFoldDB" id="A0AB34HMJ6"/>
<name>A0AB34HMJ6_ESCRO</name>
<dbReference type="Proteomes" id="UP001159641">
    <property type="component" value="Unassembled WGS sequence"/>
</dbReference>
<comment type="caution">
    <text evidence="2">The sequence shown here is derived from an EMBL/GenBank/DDBJ whole genome shotgun (WGS) entry which is preliminary data.</text>
</comment>
<evidence type="ECO:0000256" key="1">
    <source>
        <dbReference type="SAM" id="MobiDB-lite"/>
    </source>
</evidence>
<feature type="region of interest" description="Disordered" evidence="1">
    <location>
        <begin position="105"/>
        <end position="124"/>
    </location>
</feature>
<feature type="region of interest" description="Disordered" evidence="1">
    <location>
        <begin position="42"/>
        <end position="61"/>
    </location>
</feature>
<sequence length="124" mass="12993">MAAHEWDWFQREELIGQISDIRVQNLQAAAASLEKFVLGPLGAAGQGPSQGNGGGPAVDLFGGENVELRDVDSLRPVAPTSLEPHGVELRLEAALQRVSTANLRAQGSSCSPSTNSIMPTNAGM</sequence>
<proteinExistence type="predicted"/>
<gene>
    <name evidence="2" type="ORF">J1605_020067</name>
</gene>
<accession>A0AB34HMJ6</accession>
<evidence type="ECO:0000313" key="3">
    <source>
        <dbReference type="Proteomes" id="UP001159641"/>
    </source>
</evidence>
<keyword evidence="3" id="KW-1185">Reference proteome</keyword>
<organism evidence="2 3">
    <name type="scientific">Eschrichtius robustus</name>
    <name type="common">California gray whale</name>
    <name type="synonym">Eschrichtius gibbosus</name>
    <dbReference type="NCBI Taxonomy" id="9764"/>
    <lineage>
        <taxon>Eukaryota</taxon>
        <taxon>Metazoa</taxon>
        <taxon>Chordata</taxon>
        <taxon>Craniata</taxon>
        <taxon>Vertebrata</taxon>
        <taxon>Euteleostomi</taxon>
        <taxon>Mammalia</taxon>
        <taxon>Eutheria</taxon>
        <taxon>Laurasiatheria</taxon>
        <taxon>Artiodactyla</taxon>
        <taxon>Whippomorpha</taxon>
        <taxon>Cetacea</taxon>
        <taxon>Mysticeti</taxon>
        <taxon>Eschrichtiidae</taxon>
        <taxon>Eschrichtius</taxon>
    </lineage>
</organism>